<dbReference type="InterPro" id="IPR050643">
    <property type="entry name" value="Periplasmic_pilus_chap"/>
</dbReference>
<dbReference type="AlphaFoldDB" id="A0A2M9GYY2"/>
<protein>
    <submittedName>
        <fullName evidence="11">Chaperone protein PapD</fullName>
    </submittedName>
</protein>
<sequence length="248" mass="27577">MKRKHLIDLLLGATLAWGLCAQAAVNVDRTRIIMGANQKSVSVVLSNESHDTPYLAQSWVEDAQGNTTDDLLALPPLQRIDAGKKAQVRIMRANDALATRLPQDRESLFYFNVREIPPEPPKTDANILQLTMQNRLKLLLRPAALARNDEVNPEQSLQVLAHGDSLTLKNPTPYYVTVVWLGRDRKQPLRGFDTAPLLAPFSEQEVKAALAGDAGDLLLGNIDDYGGLRMNRYRCAAGQCVFKERLPR</sequence>
<evidence type="ECO:0000256" key="1">
    <source>
        <dbReference type="ARBA" id="ARBA00004418"/>
    </source>
</evidence>
<evidence type="ECO:0000313" key="11">
    <source>
        <dbReference type="EMBL" id="CAB3868507.1"/>
    </source>
</evidence>
<evidence type="ECO:0000256" key="5">
    <source>
        <dbReference type="ARBA" id="ARBA00022764"/>
    </source>
</evidence>
<dbReference type="Pfam" id="PF00345">
    <property type="entry name" value="PapD_N"/>
    <property type="match status" value="1"/>
</dbReference>
<comment type="subcellular location">
    <subcellularLocation>
        <location evidence="1 8">Periplasm</location>
    </subcellularLocation>
</comment>
<feature type="domain" description="Pili assembly chaperone N-terminal" evidence="9">
    <location>
        <begin position="25"/>
        <end position="145"/>
    </location>
</feature>
<dbReference type="Proteomes" id="UP000494122">
    <property type="component" value="Unassembled WGS sequence"/>
</dbReference>
<evidence type="ECO:0000256" key="4">
    <source>
        <dbReference type="ARBA" id="ARBA00022729"/>
    </source>
</evidence>
<organism evidence="11 12">
    <name type="scientific">Achromobacter ruhlandii</name>
    <dbReference type="NCBI Taxonomy" id="72557"/>
    <lineage>
        <taxon>Bacteria</taxon>
        <taxon>Pseudomonadati</taxon>
        <taxon>Pseudomonadota</taxon>
        <taxon>Betaproteobacteria</taxon>
        <taxon>Burkholderiales</taxon>
        <taxon>Alcaligenaceae</taxon>
        <taxon>Achromobacter</taxon>
    </lineage>
</organism>
<dbReference type="InterPro" id="IPR016147">
    <property type="entry name" value="Pili_assmbl_chaperone_N"/>
</dbReference>
<proteinExistence type="inferred from homology"/>
<dbReference type="Gene3D" id="2.60.40.10">
    <property type="entry name" value="Immunoglobulins"/>
    <property type="match status" value="2"/>
</dbReference>
<dbReference type="InterPro" id="IPR016148">
    <property type="entry name" value="Pili_assmbl_chaperone_C"/>
</dbReference>
<dbReference type="InterPro" id="IPR008962">
    <property type="entry name" value="PapD-like_sf"/>
</dbReference>
<dbReference type="Pfam" id="PF02753">
    <property type="entry name" value="PapD_C"/>
    <property type="match status" value="1"/>
</dbReference>
<evidence type="ECO:0000259" key="9">
    <source>
        <dbReference type="Pfam" id="PF00345"/>
    </source>
</evidence>
<reference evidence="11 12" key="1">
    <citation type="submission" date="2020-04" db="EMBL/GenBank/DDBJ databases">
        <authorList>
            <person name="De Canck E."/>
        </authorList>
    </citation>
    <scope>NUCLEOTIDE SEQUENCE [LARGE SCALE GENOMIC DNA]</scope>
    <source>
        <strain evidence="11 12">LMG 3328</strain>
    </source>
</reference>
<evidence type="ECO:0000256" key="6">
    <source>
        <dbReference type="ARBA" id="ARBA00023186"/>
    </source>
</evidence>
<evidence type="ECO:0000256" key="2">
    <source>
        <dbReference type="ARBA" id="ARBA00007399"/>
    </source>
</evidence>
<dbReference type="InterPro" id="IPR001829">
    <property type="entry name" value="Pili_assmbl_chaperone_bac"/>
</dbReference>
<keyword evidence="6 8" id="KW-0143">Chaperone</keyword>
<keyword evidence="5" id="KW-0574">Periplasm</keyword>
<dbReference type="EMBL" id="CADILE010000007">
    <property type="protein sequence ID" value="CAB3868507.1"/>
    <property type="molecule type" value="Genomic_DNA"/>
</dbReference>
<dbReference type="GO" id="GO:0030288">
    <property type="term" value="C:outer membrane-bounded periplasmic space"/>
    <property type="evidence" value="ECO:0007669"/>
    <property type="project" value="InterPro"/>
</dbReference>
<gene>
    <name evidence="11" type="primary">papD</name>
    <name evidence="11" type="ORF">LMG3328_02657</name>
</gene>
<evidence type="ECO:0000259" key="10">
    <source>
        <dbReference type="Pfam" id="PF02753"/>
    </source>
</evidence>
<keyword evidence="3" id="KW-1029">Fimbrium biogenesis</keyword>
<dbReference type="SUPFAM" id="SSF49584">
    <property type="entry name" value="Periplasmic chaperone C-domain"/>
    <property type="match status" value="1"/>
</dbReference>
<dbReference type="PANTHER" id="PTHR30251">
    <property type="entry name" value="PILUS ASSEMBLY CHAPERONE"/>
    <property type="match status" value="1"/>
</dbReference>
<keyword evidence="7" id="KW-0393">Immunoglobulin domain</keyword>
<dbReference type="RefSeq" id="WP_082707202.1">
    <property type="nucleotide sequence ID" value="NZ_CADILE010000007.1"/>
</dbReference>
<dbReference type="PROSITE" id="PS00635">
    <property type="entry name" value="PILI_CHAPERONE"/>
    <property type="match status" value="1"/>
</dbReference>
<dbReference type="FunFam" id="2.60.40.10:FF:000458">
    <property type="entry name" value="Molecular chaperone FimC"/>
    <property type="match status" value="1"/>
</dbReference>
<evidence type="ECO:0000256" key="8">
    <source>
        <dbReference type="RuleBase" id="RU003918"/>
    </source>
</evidence>
<evidence type="ECO:0000256" key="3">
    <source>
        <dbReference type="ARBA" id="ARBA00022558"/>
    </source>
</evidence>
<comment type="similarity">
    <text evidence="2 8">Belongs to the periplasmic pilus chaperone family.</text>
</comment>
<keyword evidence="4" id="KW-0732">Signal</keyword>
<accession>A0A2M9GYY2</accession>
<dbReference type="InterPro" id="IPR018046">
    <property type="entry name" value="Pili_assmbl_chaperone_CS"/>
</dbReference>
<dbReference type="InterPro" id="IPR013783">
    <property type="entry name" value="Ig-like_fold"/>
</dbReference>
<feature type="domain" description="Pili assembly chaperone C-terminal" evidence="10">
    <location>
        <begin position="168"/>
        <end position="228"/>
    </location>
</feature>
<dbReference type="GO" id="GO:0071555">
    <property type="term" value="P:cell wall organization"/>
    <property type="evidence" value="ECO:0007669"/>
    <property type="project" value="InterPro"/>
</dbReference>
<dbReference type="InterPro" id="IPR036316">
    <property type="entry name" value="Pili_assmbl_chap_C_dom_sf"/>
</dbReference>
<name>A0A2M9GYY2_9BURK</name>
<evidence type="ECO:0000256" key="7">
    <source>
        <dbReference type="ARBA" id="ARBA00023319"/>
    </source>
</evidence>
<evidence type="ECO:0000313" key="12">
    <source>
        <dbReference type="Proteomes" id="UP000494122"/>
    </source>
</evidence>
<dbReference type="PRINTS" id="PR00969">
    <property type="entry name" value="CHAPERONPILI"/>
</dbReference>
<dbReference type="SUPFAM" id="SSF49354">
    <property type="entry name" value="PapD-like"/>
    <property type="match status" value="1"/>
</dbReference>
<dbReference type="PANTHER" id="PTHR30251:SF5">
    <property type="entry name" value="FIMBRIAL CHAPARONE PROTEIN"/>
    <property type="match status" value="1"/>
</dbReference>